<dbReference type="InterPro" id="IPR025989">
    <property type="entry name" value="Virulence_F_dom"/>
</dbReference>
<dbReference type="SMART" id="SM00932">
    <property type="entry name" value="Nfu_N"/>
    <property type="match status" value="1"/>
</dbReference>
<dbReference type="PROSITE" id="PS50077">
    <property type="entry name" value="HEAT_REPEAT"/>
    <property type="match status" value="1"/>
</dbReference>
<dbReference type="EMBL" id="VNJI01000009">
    <property type="protein sequence ID" value="TVY10234.1"/>
    <property type="molecule type" value="Genomic_DNA"/>
</dbReference>
<dbReference type="Pfam" id="PF08712">
    <property type="entry name" value="Nfu_N"/>
    <property type="match status" value="1"/>
</dbReference>
<dbReference type="SMART" id="SM00567">
    <property type="entry name" value="EZ_HEAT"/>
    <property type="match status" value="4"/>
</dbReference>
<evidence type="ECO:0000259" key="3">
    <source>
        <dbReference type="SMART" id="SM00932"/>
    </source>
</evidence>
<evidence type="ECO:0000256" key="1">
    <source>
        <dbReference type="ARBA" id="ARBA00045876"/>
    </source>
</evidence>
<protein>
    <submittedName>
        <fullName evidence="4">Virulence factor</fullName>
    </submittedName>
</protein>
<dbReference type="PANTHER" id="PTHR12697:SF37">
    <property type="entry name" value="CONSERVED VIRULENCE FACTOR C"/>
    <property type="match status" value="1"/>
</dbReference>
<dbReference type="InterPro" id="IPR014824">
    <property type="entry name" value="Nfu/NifU_N"/>
</dbReference>
<dbReference type="SUPFAM" id="SSF110836">
    <property type="entry name" value="Hypothetical protein SAV1430"/>
    <property type="match status" value="1"/>
</dbReference>
<sequence length="395" mass="43914">MPIISIEPTPSPNTMKLNLSTRLPDGVRQTFTREQAATAPEPELQKLLAVQGVKSLYRAADFIALDRLPKGDWQHILAQAREILGEIGAGQQQQPNAQPTTAAAQAQTSDQNTSFGEVKVLLQHFRGVPLQVRVSNGLEEQRAALPQRFSDAAIRAASASPNLIKERSLDEWDTRYGELKEVLDEVVQELDATYSDEQLEHLIEQAAAGPLTGEAKALADTGRRSLSYEETQKQLSSEDWKQRYAALQQIKPSQTTLPLLIQALRDEQSTVRRLAAVYIGDLKDPEVLPYLYQALRDSSASVRRTAGDTLSDLGDPAAQEAMIGALQDSNKLVRWRAARFLYEVGDEQSLPALHQAQEDPEFEVRMQIRMALERIEGGQAAEGSVWQQMTRRNQP</sequence>
<accession>A0A559KDQ1</accession>
<gene>
    <name evidence="4" type="ORF">FPZ49_09195</name>
</gene>
<feature type="region of interest" description="Disordered" evidence="2">
    <location>
        <begin position="90"/>
        <end position="110"/>
    </location>
</feature>
<evidence type="ECO:0000313" key="5">
    <source>
        <dbReference type="Proteomes" id="UP000317036"/>
    </source>
</evidence>
<dbReference type="InterPro" id="IPR011989">
    <property type="entry name" value="ARM-like"/>
</dbReference>
<dbReference type="Proteomes" id="UP000317036">
    <property type="component" value="Unassembled WGS sequence"/>
</dbReference>
<dbReference type="Pfam" id="PF13769">
    <property type="entry name" value="Virulence_fact"/>
    <property type="match status" value="1"/>
</dbReference>
<dbReference type="Gene3D" id="3.30.1370.70">
    <property type="entry name" value="Scaffold protein Nfu/NifU, N-terminal domain"/>
    <property type="match status" value="1"/>
</dbReference>
<dbReference type="AlphaFoldDB" id="A0A559KDQ1"/>
<keyword evidence="5" id="KW-1185">Reference proteome</keyword>
<dbReference type="InterPro" id="IPR016024">
    <property type="entry name" value="ARM-type_fold"/>
</dbReference>
<dbReference type="Gene3D" id="1.25.10.10">
    <property type="entry name" value="Leucine-rich Repeat Variant"/>
    <property type="match status" value="1"/>
</dbReference>
<dbReference type="InterPro" id="IPR021133">
    <property type="entry name" value="HEAT_type_2"/>
</dbReference>
<name>A0A559KDQ1_9BACL</name>
<evidence type="ECO:0000256" key="2">
    <source>
        <dbReference type="SAM" id="MobiDB-lite"/>
    </source>
</evidence>
<evidence type="ECO:0000313" key="4">
    <source>
        <dbReference type="EMBL" id="TVY10234.1"/>
    </source>
</evidence>
<reference evidence="4 5" key="1">
    <citation type="submission" date="2019-07" db="EMBL/GenBank/DDBJ databases">
        <authorList>
            <person name="Kim J."/>
        </authorList>
    </citation>
    <scope>NUCLEOTIDE SEQUENCE [LARGE SCALE GENOMIC DNA]</scope>
    <source>
        <strain evidence="4 5">JC52</strain>
    </source>
</reference>
<dbReference type="InterPro" id="IPR004155">
    <property type="entry name" value="PBS_lyase_HEAT"/>
</dbReference>
<comment type="function">
    <text evidence="1">Catalyzes the hydroxylation of the N(6)-(4-aminobutyl)-L-lysine intermediate produced by deoxyhypusine synthase/DHPS on a critical lysine of the eukaryotic translation initiation factor 5A/eIF-5A. This is the second step of the post-translational modification of that lysine into an unusual amino acid residue named hypusine. Hypusination is unique to mature eIF-5A factor and is essential for its function.</text>
</comment>
<comment type="caution">
    <text evidence="4">The sequence shown here is derived from an EMBL/GenBank/DDBJ whole genome shotgun (WGS) entry which is preliminary data.</text>
</comment>
<dbReference type="PANTHER" id="PTHR12697">
    <property type="entry name" value="PBS LYASE HEAT-LIKE PROTEIN"/>
    <property type="match status" value="1"/>
</dbReference>
<dbReference type="OrthoDB" id="420201at2"/>
<dbReference type="InterPro" id="IPR036498">
    <property type="entry name" value="Nfu/NifU_N_sf"/>
</dbReference>
<organism evidence="4 5">
    <name type="scientific">Paenibacillus cremeus</name>
    <dbReference type="NCBI Taxonomy" id="2163881"/>
    <lineage>
        <taxon>Bacteria</taxon>
        <taxon>Bacillati</taxon>
        <taxon>Bacillota</taxon>
        <taxon>Bacilli</taxon>
        <taxon>Bacillales</taxon>
        <taxon>Paenibacillaceae</taxon>
        <taxon>Paenibacillus</taxon>
    </lineage>
</organism>
<feature type="domain" description="Scaffold protein Nfu/NifU N-terminal" evidence="3">
    <location>
        <begin position="4"/>
        <end position="90"/>
    </location>
</feature>
<dbReference type="GO" id="GO:0016491">
    <property type="term" value="F:oxidoreductase activity"/>
    <property type="evidence" value="ECO:0007669"/>
    <property type="project" value="TreeGrafter"/>
</dbReference>
<dbReference type="Pfam" id="PF13646">
    <property type="entry name" value="HEAT_2"/>
    <property type="match status" value="1"/>
</dbReference>
<dbReference type="SUPFAM" id="SSF48371">
    <property type="entry name" value="ARM repeat"/>
    <property type="match status" value="1"/>
</dbReference>
<dbReference type="RefSeq" id="WP_144845775.1">
    <property type="nucleotide sequence ID" value="NZ_VNJI01000009.1"/>
</dbReference>
<proteinExistence type="predicted"/>